<protein>
    <submittedName>
        <fullName evidence="2">Uncharacterized protein</fullName>
    </submittedName>
</protein>
<accession>A0A7S1SNM5</accession>
<proteinExistence type="predicted"/>
<name>A0A7S1SNM5_9CHLO</name>
<evidence type="ECO:0000313" key="2">
    <source>
        <dbReference type="EMBL" id="CAD9203598.1"/>
    </source>
</evidence>
<evidence type="ECO:0000256" key="1">
    <source>
        <dbReference type="SAM" id="MobiDB-lite"/>
    </source>
</evidence>
<feature type="region of interest" description="Disordered" evidence="1">
    <location>
        <begin position="67"/>
        <end position="99"/>
    </location>
</feature>
<gene>
    <name evidence="2" type="ORF">TCHU04912_LOCUS5833</name>
</gene>
<dbReference type="EMBL" id="HBGG01011451">
    <property type="protein sequence ID" value="CAD9203598.1"/>
    <property type="molecule type" value="Transcribed_RNA"/>
</dbReference>
<feature type="compositionally biased region" description="Polar residues" evidence="1">
    <location>
        <begin position="82"/>
        <end position="99"/>
    </location>
</feature>
<sequence length="99" mass="10440">MATCPFAAEFGRMSLGCSPHSVPQVQFGGAYSPGPCAEPTIGRFHESPSANSDTGMRKRPRFLTVEIPNGITDDTGADAYQRTGTPGESPTTPWSMASC</sequence>
<reference evidence="2" key="1">
    <citation type="submission" date="2021-01" db="EMBL/GenBank/DDBJ databases">
        <authorList>
            <person name="Corre E."/>
            <person name="Pelletier E."/>
            <person name="Niang G."/>
            <person name="Scheremetjew M."/>
            <person name="Finn R."/>
            <person name="Kale V."/>
            <person name="Holt S."/>
            <person name="Cochrane G."/>
            <person name="Meng A."/>
            <person name="Brown T."/>
            <person name="Cohen L."/>
        </authorList>
    </citation>
    <scope>NUCLEOTIDE SEQUENCE</scope>
    <source>
        <strain evidence="2">PLY429</strain>
    </source>
</reference>
<organism evidence="2">
    <name type="scientific">Tetraselmis chuii</name>
    <dbReference type="NCBI Taxonomy" id="63592"/>
    <lineage>
        <taxon>Eukaryota</taxon>
        <taxon>Viridiplantae</taxon>
        <taxon>Chlorophyta</taxon>
        <taxon>core chlorophytes</taxon>
        <taxon>Chlorodendrophyceae</taxon>
        <taxon>Chlorodendrales</taxon>
        <taxon>Chlorodendraceae</taxon>
        <taxon>Tetraselmis</taxon>
    </lineage>
</organism>
<dbReference type="AlphaFoldDB" id="A0A7S1SNM5"/>
<feature type="region of interest" description="Disordered" evidence="1">
    <location>
        <begin position="41"/>
        <end position="60"/>
    </location>
</feature>